<evidence type="ECO:0000313" key="2">
    <source>
        <dbReference type="Proteomes" id="UP000032142"/>
    </source>
</evidence>
<name>A0A0B0N1F1_GOSAR</name>
<dbReference type="Proteomes" id="UP000032142">
    <property type="component" value="Unassembled WGS sequence"/>
</dbReference>
<protein>
    <submittedName>
        <fullName evidence="1">Uncharacterized protein</fullName>
    </submittedName>
</protein>
<dbReference type="EMBL" id="JRRC01433833">
    <property type="protein sequence ID" value="KHG05609.1"/>
    <property type="molecule type" value="Genomic_DNA"/>
</dbReference>
<organism evidence="1 2">
    <name type="scientific">Gossypium arboreum</name>
    <name type="common">Tree cotton</name>
    <name type="synonym">Gossypium nanking</name>
    <dbReference type="NCBI Taxonomy" id="29729"/>
    <lineage>
        <taxon>Eukaryota</taxon>
        <taxon>Viridiplantae</taxon>
        <taxon>Streptophyta</taxon>
        <taxon>Embryophyta</taxon>
        <taxon>Tracheophyta</taxon>
        <taxon>Spermatophyta</taxon>
        <taxon>Magnoliopsida</taxon>
        <taxon>eudicotyledons</taxon>
        <taxon>Gunneridae</taxon>
        <taxon>Pentapetalae</taxon>
        <taxon>rosids</taxon>
        <taxon>malvids</taxon>
        <taxon>Malvales</taxon>
        <taxon>Malvaceae</taxon>
        <taxon>Malvoideae</taxon>
        <taxon>Gossypium</taxon>
    </lineage>
</organism>
<sequence length="24" mass="2719">MIQDFGMVGKSGKLGQSLFRCFRL</sequence>
<comment type="caution">
    <text evidence="1">The sequence shown here is derived from an EMBL/GenBank/DDBJ whole genome shotgun (WGS) entry which is preliminary data.</text>
</comment>
<gene>
    <name evidence="1" type="ORF">F383_30807</name>
</gene>
<keyword evidence="2" id="KW-1185">Reference proteome</keyword>
<dbReference type="AlphaFoldDB" id="A0A0B0N1F1"/>
<evidence type="ECO:0000313" key="1">
    <source>
        <dbReference type="EMBL" id="KHG05609.1"/>
    </source>
</evidence>
<reference evidence="2" key="1">
    <citation type="submission" date="2014-09" db="EMBL/GenBank/DDBJ databases">
        <authorList>
            <person name="Mudge J."/>
            <person name="Ramaraj T."/>
            <person name="Lindquist I.E."/>
            <person name="Bharti A.K."/>
            <person name="Sundararajan A."/>
            <person name="Cameron C.T."/>
            <person name="Woodward J.E."/>
            <person name="May G.D."/>
            <person name="Brubaker C."/>
            <person name="Broadhvest J."/>
            <person name="Wilkins T.A."/>
        </authorList>
    </citation>
    <scope>NUCLEOTIDE SEQUENCE</scope>
    <source>
        <strain evidence="2">cv. AKA8401</strain>
    </source>
</reference>
<proteinExistence type="predicted"/>
<accession>A0A0B0N1F1</accession>